<reference evidence="2 3" key="1">
    <citation type="submission" date="2014-03" db="EMBL/GenBank/DDBJ databases">
        <title>Genomics of Bifidobacteria.</title>
        <authorList>
            <person name="Ventura M."/>
            <person name="Milani C."/>
            <person name="Lugli G.A."/>
        </authorList>
    </citation>
    <scope>NUCLEOTIDE SEQUENCE [LARGE SCALE GENOMIC DNA]</scope>
    <source>
        <strain evidence="2 3">DSM 23973</strain>
    </source>
</reference>
<dbReference type="Proteomes" id="UP000029072">
    <property type="component" value="Unassembled WGS sequence"/>
</dbReference>
<comment type="caution">
    <text evidence="2">The sequence shown here is derived from an EMBL/GenBank/DDBJ whole genome shotgun (WGS) entry which is preliminary data.</text>
</comment>
<keyword evidence="1" id="KW-0472">Membrane</keyword>
<protein>
    <submittedName>
        <fullName evidence="2">Uncharacterized protein</fullName>
    </submittedName>
</protein>
<gene>
    <name evidence="2" type="ORF">BCAL_0260</name>
</gene>
<evidence type="ECO:0000313" key="2">
    <source>
        <dbReference type="EMBL" id="KFI56655.1"/>
    </source>
</evidence>
<dbReference type="EMBL" id="JGYS01000001">
    <property type="protein sequence ID" value="KFI56655.1"/>
    <property type="molecule type" value="Genomic_DNA"/>
</dbReference>
<dbReference type="STRING" id="1437609.BCAL_0260"/>
<organism evidence="2 3">
    <name type="scientific">Bifidobacterium callitrichos DSM 23973</name>
    <dbReference type="NCBI Taxonomy" id="1437609"/>
    <lineage>
        <taxon>Bacteria</taxon>
        <taxon>Bacillati</taxon>
        <taxon>Actinomycetota</taxon>
        <taxon>Actinomycetes</taxon>
        <taxon>Bifidobacteriales</taxon>
        <taxon>Bifidobacteriaceae</taxon>
        <taxon>Bifidobacterium</taxon>
    </lineage>
</organism>
<feature type="transmembrane region" description="Helical" evidence="1">
    <location>
        <begin position="88"/>
        <end position="112"/>
    </location>
</feature>
<evidence type="ECO:0000256" key="1">
    <source>
        <dbReference type="SAM" id="Phobius"/>
    </source>
</evidence>
<dbReference type="AlphaFoldDB" id="A0A087AD05"/>
<sequence length="215" mass="23450">MGKRTQRREQSGRSKNRVLESRFSNERALFPEAQWLNGKQPPTKTAIAPQICPHVGDKTLSRTPVLWCNTRALFSTTKELIMNTMRKTVIGIIAAGAISSAAIIPAAVASTLELEGVSNTCRFIATKPKIDYGNAKRLTATVGRTGCVNEVVWFHGSLRRDMPGANDQILARTDPGRVNEYSKNLSSWATEGHTYFSFVSSSTGGSKVSAKTTCN</sequence>
<keyword evidence="1" id="KW-0812">Transmembrane</keyword>
<evidence type="ECO:0000313" key="3">
    <source>
        <dbReference type="Proteomes" id="UP000029072"/>
    </source>
</evidence>
<keyword evidence="1" id="KW-1133">Transmembrane helix</keyword>
<name>A0A087AD05_9BIFI</name>
<proteinExistence type="predicted"/>
<accession>A0A087AD05</accession>